<dbReference type="Pfam" id="PF00534">
    <property type="entry name" value="Glycos_transf_1"/>
    <property type="match status" value="1"/>
</dbReference>
<dbReference type="EMBL" id="MELI01000055">
    <property type="protein sequence ID" value="OFW34015.1"/>
    <property type="molecule type" value="Genomic_DNA"/>
</dbReference>
<evidence type="ECO:0008006" key="7">
    <source>
        <dbReference type="Google" id="ProtNLM"/>
    </source>
</evidence>
<organism evidence="5 6">
    <name type="scientific">Candidatus Aquicultor primus</name>
    <dbReference type="NCBI Taxonomy" id="1797195"/>
    <lineage>
        <taxon>Bacteria</taxon>
        <taxon>Bacillati</taxon>
        <taxon>Actinomycetota</taxon>
        <taxon>Candidatus Aquicultoria</taxon>
        <taxon>Candidatus Aquicultorales</taxon>
        <taxon>Candidatus Aquicultoraceae</taxon>
        <taxon>Candidatus Aquicultor</taxon>
    </lineage>
</organism>
<dbReference type="PANTHER" id="PTHR45947">
    <property type="entry name" value="SULFOQUINOVOSYL TRANSFERASE SQD2"/>
    <property type="match status" value="1"/>
</dbReference>
<gene>
    <name evidence="5" type="ORF">A2074_06280</name>
</gene>
<evidence type="ECO:0000256" key="2">
    <source>
        <dbReference type="ARBA" id="ARBA00022679"/>
    </source>
</evidence>
<feature type="domain" description="Glycosyl transferase family 1" evidence="3">
    <location>
        <begin position="227"/>
        <end position="386"/>
    </location>
</feature>
<dbReference type="InterPro" id="IPR050194">
    <property type="entry name" value="Glycosyltransferase_grp1"/>
</dbReference>
<dbReference type="GO" id="GO:1901137">
    <property type="term" value="P:carbohydrate derivative biosynthetic process"/>
    <property type="evidence" value="ECO:0007669"/>
    <property type="project" value="UniProtKB-ARBA"/>
</dbReference>
<protein>
    <recommendedName>
        <fullName evidence="7">Glycosyltransferase family 1 protein</fullName>
    </recommendedName>
</protein>
<dbReference type="Gene3D" id="3.40.50.2000">
    <property type="entry name" value="Glycogen Phosphorylase B"/>
    <property type="match status" value="2"/>
</dbReference>
<reference evidence="5 6" key="1">
    <citation type="journal article" date="2016" name="Nat. Commun.">
        <title>Thousands of microbial genomes shed light on interconnected biogeochemical processes in an aquifer system.</title>
        <authorList>
            <person name="Anantharaman K."/>
            <person name="Brown C.T."/>
            <person name="Hug L.A."/>
            <person name="Sharon I."/>
            <person name="Castelle C.J."/>
            <person name="Probst A.J."/>
            <person name="Thomas B.C."/>
            <person name="Singh A."/>
            <person name="Wilkins M.J."/>
            <person name="Karaoz U."/>
            <person name="Brodie E.L."/>
            <person name="Williams K.H."/>
            <person name="Hubbard S.S."/>
            <person name="Banfield J.F."/>
        </authorList>
    </citation>
    <scope>NUCLEOTIDE SEQUENCE [LARGE SCALE GENOMIC DNA]</scope>
</reference>
<dbReference type="CDD" id="cd03801">
    <property type="entry name" value="GT4_PimA-like"/>
    <property type="match status" value="1"/>
</dbReference>
<dbReference type="SUPFAM" id="SSF53756">
    <property type="entry name" value="UDP-Glycosyltransferase/glycogen phosphorylase"/>
    <property type="match status" value="1"/>
</dbReference>
<comment type="caution">
    <text evidence="5">The sequence shown here is derived from an EMBL/GenBank/DDBJ whole genome shotgun (WGS) entry which is preliminary data.</text>
</comment>
<evidence type="ECO:0000313" key="5">
    <source>
        <dbReference type="EMBL" id="OFW34015.1"/>
    </source>
</evidence>
<dbReference type="InterPro" id="IPR028098">
    <property type="entry name" value="Glyco_trans_4-like_N"/>
</dbReference>
<dbReference type="GO" id="GO:0016757">
    <property type="term" value="F:glycosyltransferase activity"/>
    <property type="evidence" value="ECO:0007669"/>
    <property type="project" value="UniProtKB-KW"/>
</dbReference>
<keyword evidence="2" id="KW-0808">Transferase</keyword>
<dbReference type="PANTHER" id="PTHR45947:SF3">
    <property type="entry name" value="SULFOQUINOVOSYL TRANSFERASE SQD2"/>
    <property type="match status" value="1"/>
</dbReference>
<accession>A0A1F2USC7</accession>
<dbReference type="Pfam" id="PF13439">
    <property type="entry name" value="Glyco_transf_4"/>
    <property type="match status" value="1"/>
</dbReference>
<proteinExistence type="predicted"/>
<keyword evidence="1" id="KW-0328">Glycosyltransferase</keyword>
<evidence type="ECO:0000313" key="6">
    <source>
        <dbReference type="Proteomes" id="UP000178086"/>
    </source>
</evidence>
<evidence type="ECO:0000259" key="4">
    <source>
        <dbReference type="Pfam" id="PF13439"/>
    </source>
</evidence>
<evidence type="ECO:0000259" key="3">
    <source>
        <dbReference type="Pfam" id="PF00534"/>
    </source>
</evidence>
<evidence type="ECO:0000256" key="1">
    <source>
        <dbReference type="ARBA" id="ARBA00022676"/>
    </source>
</evidence>
<dbReference type="AlphaFoldDB" id="A0A1F2USC7"/>
<sequence>MLGWELPPHHSGGLGRACEGMTKGLSKREVAVSFVLPKVFKNATYSWMDVHDASGYIAGGFNGGAKEEQECLEFVIRHQCALMRGYFAPMHSGEVLCKLCFKGSNIAEFSHVDLYAKGVMEIARRRSFHAVHGHDWMTYPAAILAKKVAAKAGRNTPFIAHVHATEIDRHDGSHIYRIEKEGMEAADRIVAVSNYTKSIIAKYYGIDPNKISVVHNGIEPRTIEKYPQHPLKRRHKVVLFIGRVTYQKGPDYYVRLAKKVTDQYDNVKFLMVGSGDMQASMIELAARENLTGKLLFSSWIGDDMIDATYQMADVFVMPSVSEPFGIVPLEAIQNGTPVVVSRNSGVIEVVRHCIAVDFWDIDKMAEAIVILLKHEGHARNMVRKAQDEIEKLTWDVAAEKLCTVYGDAIEETSYA</sequence>
<name>A0A1F2USC7_9ACTN</name>
<feature type="domain" description="Glycosyltransferase subfamily 4-like N-terminal" evidence="4">
    <location>
        <begin position="115"/>
        <end position="220"/>
    </location>
</feature>
<dbReference type="Proteomes" id="UP000178086">
    <property type="component" value="Unassembled WGS sequence"/>
</dbReference>
<dbReference type="InterPro" id="IPR001296">
    <property type="entry name" value="Glyco_trans_1"/>
</dbReference>